<protein>
    <recommendedName>
        <fullName evidence="3">Actin-like ATPase domain-containing protein</fullName>
    </recommendedName>
</protein>
<accession>A0A4Y7TUU3</accession>
<organism evidence="1 2">
    <name type="scientific">Coprinellus micaceus</name>
    <name type="common">Glistening ink-cap mushroom</name>
    <name type="synonym">Coprinus micaceus</name>
    <dbReference type="NCBI Taxonomy" id="71717"/>
    <lineage>
        <taxon>Eukaryota</taxon>
        <taxon>Fungi</taxon>
        <taxon>Dikarya</taxon>
        <taxon>Basidiomycota</taxon>
        <taxon>Agaricomycotina</taxon>
        <taxon>Agaricomycetes</taxon>
        <taxon>Agaricomycetidae</taxon>
        <taxon>Agaricales</taxon>
        <taxon>Agaricineae</taxon>
        <taxon>Psathyrellaceae</taxon>
        <taxon>Coprinellus</taxon>
    </lineage>
</organism>
<dbReference type="InterPro" id="IPR043129">
    <property type="entry name" value="ATPase_NBD"/>
</dbReference>
<keyword evidence="2" id="KW-1185">Reference proteome</keyword>
<dbReference type="EMBL" id="QPFP01000003">
    <property type="protein sequence ID" value="TEB37946.1"/>
    <property type="molecule type" value="Genomic_DNA"/>
</dbReference>
<sequence length="570" mass="64117">MVSSASSPIATRPPYRGYRRKLVLAFDVGTTYSGISYTVLDPGQAPEIKPVTRFPAHEHISGASKIPTVLYYDRQGAVKAAGAEAMKDGVFETAEDEGWIKTEWFKLHLRPHSPSTSQITDEIPPLPTHKTVVHVLSDYLRYLKYCAHEYVKDTHVNGAELWASVEGDIDYVLSHPNGWGGGQQERMRKAAVMAGLVPDTQGGDGEGEASLHFSIQNGLPGGVMERGEGVVVVDAGGGTVDISAYGRSQAPEIAQAQCHFHGSVFVTIHAGVFLENYLKDSPFQDDIEHILRCFDKTTKPRFRNKDEPQYIKSEVAGFFEPSVKCIVNGVLEQRKQAHRAMTHVVLVGGFAASDWLFSRVQEALKPHGMNVVRPENHVNKAVSDGAISFYLRPLRQQHAYPRWCMATFAISRSWRATPSIEIGCHRCLRVFRGRGGSQIRFDIILHKNQQVSEMKEESGRKDDFKKAVFHVWGYRGLNLMPKWKDVDSGEWFISFFTLSCKTIAKICTIEVDLSRLALQPRRNERGATFFRLEYEIVLMFGLTEFKAQVSYKENGVEKRYVRKILYEPDS</sequence>
<dbReference type="AlphaFoldDB" id="A0A4Y7TUU3"/>
<proteinExistence type="predicted"/>
<dbReference type="Proteomes" id="UP000298030">
    <property type="component" value="Unassembled WGS sequence"/>
</dbReference>
<dbReference type="OrthoDB" id="2963168at2759"/>
<evidence type="ECO:0008006" key="3">
    <source>
        <dbReference type="Google" id="ProtNLM"/>
    </source>
</evidence>
<evidence type="ECO:0000313" key="1">
    <source>
        <dbReference type="EMBL" id="TEB37946.1"/>
    </source>
</evidence>
<gene>
    <name evidence="1" type="ORF">FA13DRAFT_1751821</name>
</gene>
<dbReference type="STRING" id="71717.A0A4Y7TUU3"/>
<evidence type="ECO:0000313" key="2">
    <source>
        <dbReference type="Proteomes" id="UP000298030"/>
    </source>
</evidence>
<dbReference type="CDD" id="cd10170">
    <property type="entry name" value="ASKHA_NBD_HSP70"/>
    <property type="match status" value="1"/>
</dbReference>
<reference evidence="1 2" key="1">
    <citation type="journal article" date="2019" name="Nat. Ecol. Evol.">
        <title>Megaphylogeny resolves global patterns of mushroom evolution.</title>
        <authorList>
            <person name="Varga T."/>
            <person name="Krizsan K."/>
            <person name="Foldi C."/>
            <person name="Dima B."/>
            <person name="Sanchez-Garcia M."/>
            <person name="Sanchez-Ramirez S."/>
            <person name="Szollosi G.J."/>
            <person name="Szarkandi J.G."/>
            <person name="Papp V."/>
            <person name="Albert L."/>
            <person name="Andreopoulos W."/>
            <person name="Angelini C."/>
            <person name="Antonin V."/>
            <person name="Barry K.W."/>
            <person name="Bougher N.L."/>
            <person name="Buchanan P."/>
            <person name="Buyck B."/>
            <person name="Bense V."/>
            <person name="Catcheside P."/>
            <person name="Chovatia M."/>
            <person name="Cooper J."/>
            <person name="Damon W."/>
            <person name="Desjardin D."/>
            <person name="Finy P."/>
            <person name="Geml J."/>
            <person name="Haridas S."/>
            <person name="Hughes K."/>
            <person name="Justo A."/>
            <person name="Karasinski D."/>
            <person name="Kautmanova I."/>
            <person name="Kiss B."/>
            <person name="Kocsube S."/>
            <person name="Kotiranta H."/>
            <person name="LaButti K.M."/>
            <person name="Lechner B.E."/>
            <person name="Liimatainen K."/>
            <person name="Lipzen A."/>
            <person name="Lukacs Z."/>
            <person name="Mihaltcheva S."/>
            <person name="Morgado L.N."/>
            <person name="Niskanen T."/>
            <person name="Noordeloos M.E."/>
            <person name="Ohm R.A."/>
            <person name="Ortiz-Santana B."/>
            <person name="Ovrebo C."/>
            <person name="Racz N."/>
            <person name="Riley R."/>
            <person name="Savchenko A."/>
            <person name="Shiryaev A."/>
            <person name="Soop K."/>
            <person name="Spirin V."/>
            <person name="Szebenyi C."/>
            <person name="Tomsovsky M."/>
            <person name="Tulloss R.E."/>
            <person name="Uehling J."/>
            <person name="Grigoriev I.V."/>
            <person name="Vagvolgyi C."/>
            <person name="Papp T."/>
            <person name="Martin F.M."/>
            <person name="Miettinen O."/>
            <person name="Hibbett D.S."/>
            <person name="Nagy L.G."/>
        </authorList>
    </citation>
    <scope>NUCLEOTIDE SEQUENCE [LARGE SCALE GENOMIC DNA]</scope>
    <source>
        <strain evidence="1 2">FP101781</strain>
    </source>
</reference>
<comment type="caution">
    <text evidence="1">The sequence shown here is derived from an EMBL/GenBank/DDBJ whole genome shotgun (WGS) entry which is preliminary data.</text>
</comment>
<dbReference type="Gene3D" id="3.30.420.40">
    <property type="match status" value="1"/>
</dbReference>
<dbReference type="SUPFAM" id="SSF53067">
    <property type="entry name" value="Actin-like ATPase domain"/>
    <property type="match status" value="2"/>
</dbReference>
<dbReference type="PANTHER" id="PTHR14187:SF5">
    <property type="entry name" value="HEAT SHOCK 70 KDA PROTEIN 12A"/>
    <property type="match status" value="1"/>
</dbReference>
<dbReference type="PANTHER" id="PTHR14187">
    <property type="entry name" value="ALPHA KINASE/ELONGATION FACTOR 2 KINASE"/>
    <property type="match status" value="1"/>
</dbReference>
<name>A0A4Y7TUU3_COPMI</name>